<evidence type="ECO:0000313" key="1">
    <source>
        <dbReference type="EMBL" id="QDF45975.1"/>
    </source>
</evidence>
<accession>A0A6B7HXT2</accession>
<reference evidence="1" key="1">
    <citation type="submission" date="2019-04" db="EMBL/GenBank/DDBJ databases">
        <authorList>
            <person name="Cao Y."/>
            <person name="Sun X."/>
            <person name="Zhang Y."/>
        </authorList>
    </citation>
    <scope>NUCLEOTIDE SEQUENCE</scope>
</reference>
<dbReference type="EMBL" id="MK820013">
    <property type="protein sequence ID" value="QDF45975.1"/>
    <property type="molecule type" value="Genomic_DNA"/>
</dbReference>
<proteinExistence type="predicted"/>
<gene>
    <name evidence="1" type="ORF">vBVpaPMGD2_36</name>
</gene>
<dbReference type="Proteomes" id="UP000435653">
    <property type="component" value="Segment"/>
</dbReference>
<protein>
    <submittedName>
        <fullName evidence="1">Uncharacterized protein</fullName>
    </submittedName>
</protein>
<sequence>MAVKFLPIHKQMRKCLKNGMRVVHNGGGSRQGWAGKIISTLGGNVTVYFVDNGKNQKYSWDWFLEFFHICTDDIETMKGVFNGKGYNSKYKLFVVSHSALKQKQRNVHADNKALANAKDSGYTSIVSDKNTDPLDEVGEFLLIHRGKVIGEPHKTQRLAEIAASKFTKENRCGVGILKLVAEAKPVCEAEIIRK</sequence>
<name>A0A6B7HXT2_9CAUD</name>
<keyword evidence="2" id="KW-1185">Reference proteome</keyword>
<organism evidence="1 2">
    <name type="scientific">Vibrio phage vB_VpaP_MGD2</name>
    <dbReference type="NCBI Taxonomy" id="2565877"/>
    <lineage>
        <taxon>Viruses</taxon>
        <taxon>Duplodnaviria</taxon>
        <taxon>Heunggongvirae</taxon>
        <taxon>Uroviricota</taxon>
        <taxon>Caudoviricetes</taxon>
        <taxon>Autographivirales</taxon>
        <taxon>Autosignataviridae</taxon>
        <taxon>Colwellvirinae</taxon>
        <taxon>Kaohsiungvirus</taxon>
        <taxon>Kaohsiungvirus MGD2</taxon>
    </lineage>
</organism>
<evidence type="ECO:0000313" key="2">
    <source>
        <dbReference type="Proteomes" id="UP000435653"/>
    </source>
</evidence>